<organism evidence="2 3">
    <name type="scientific">Aspergillus pseudoustus</name>
    <dbReference type="NCBI Taxonomy" id="1810923"/>
    <lineage>
        <taxon>Eukaryota</taxon>
        <taxon>Fungi</taxon>
        <taxon>Dikarya</taxon>
        <taxon>Ascomycota</taxon>
        <taxon>Pezizomycotina</taxon>
        <taxon>Eurotiomycetes</taxon>
        <taxon>Eurotiomycetidae</taxon>
        <taxon>Eurotiales</taxon>
        <taxon>Aspergillaceae</taxon>
        <taxon>Aspergillus</taxon>
        <taxon>Aspergillus subgen. Nidulantes</taxon>
    </lineage>
</organism>
<dbReference type="EMBL" id="JBFXLU010000021">
    <property type="protein sequence ID" value="KAL2853314.1"/>
    <property type="molecule type" value="Genomic_DNA"/>
</dbReference>
<evidence type="ECO:0000313" key="3">
    <source>
        <dbReference type="Proteomes" id="UP001610446"/>
    </source>
</evidence>
<dbReference type="InterPro" id="IPR056867">
    <property type="entry name" value="LRR_15"/>
</dbReference>
<dbReference type="Proteomes" id="UP001610446">
    <property type="component" value="Unassembled WGS sequence"/>
</dbReference>
<name>A0ABR4KM07_9EURO</name>
<gene>
    <name evidence="2" type="ORF">BJY01DRAFT_244280</name>
</gene>
<dbReference type="SUPFAM" id="SSF81383">
    <property type="entry name" value="F-box domain"/>
    <property type="match status" value="1"/>
</dbReference>
<reference evidence="2 3" key="1">
    <citation type="submission" date="2024-07" db="EMBL/GenBank/DDBJ databases">
        <title>Section-level genome sequencing and comparative genomics of Aspergillus sections Usti and Cavernicolus.</title>
        <authorList>
            <consortium name="Lawrence Berkeley National Laboratory"/>
            <person name="Nybo J.L."/>
            <person name="Vesth T.C."/>
            <person name="Theobald S."/>
            <person name="Frisvad J.C."/>
            <person name="Larsen T.O."/>
            <person name="Kjaerboelling I."/>
            <person name="Rothschild-Mancinelli K."/>
            <person name="Lyhne E.K."/>
            <person name="Kogle M.E."/>
            <person name="Barry K."/>
            <person name="Clum A."/>
            <person name="Na H."/>
            <person name="Ledsgaard L."/>
            <person name="Lin J."/>
            <person name="Lipzen A."/>
            <person name="Kuo A."/>
            <person name="Riley R."/>
            <person name="Mondo S."/>
            <person name="Labutti K."/>
            <person name="Haridas S."/>
            <person name="Pangalinan J."/>
            <person name="Salamov A.A."/>
            <person name="Simmons B.A."/>
            <person name="Magnuson J.K."/>
            <person name="Chen J."/>
            <person name="Drula E."/>
            <person name="Henrissat B."/>
            <person name="Wiebenga A."/>
            <person name="Lubbers R.J."/>
            <person name="Gomes A.C."/>
            <person name="Makela M.R."/>
            <person name="Stajich J."/>
            <person name="Grigoriev I.V."/>
            <person name="Mortensen U.H."/>
            <person name="De Vries R.P."/>
            <person name="Baker S.E."/>
            <person name="Andersen M.R."/>
        </authorList>
    </citation>
    <scope>NUCLEOTIDE SEQUENCE [LARGE SCALE GENOMIC DNA]</scope>
    <source>
        <strain evidence="2 3">CBS 123904</strain>
    </source>
</reference>
<dbReference type="CDD" id="cd09917">
    <property type="entry name" value="F-box_SF"/>
    <property type="match status" value="1"/>
</dbReference>
<keyword evidence="3" id="KW-1185">Reference proteome</keyword>
<evidence type="ECO:0000259" key="1">
    <source>
        <dbReference type="Pfam" id="PF24969"/>
    </source>
</evidence>
<dbReference type="InterPro" id="IPR036047">
    <property type="entry name" value="F-box-like_dom_sf"/>
</dbReference>
<sequence length="492" mass="56157">MLSTLPREILLMIAAHLINPRDILNLALCTHGFYALLHHHAFTTLVLRDHDLHQLSRFTDVLARNPRCAQAVRVLRFDPDPEPLPMREGDLTKYDRAVILPVLEKSGFSSTAVARWENELQDKMDIDAWIAVLLSLVHLNVEELAVTFYWPSFYVRKLLAKSFEAAEAGGGATFFPRLRELSARWWDDENGVPSSYILPFFRLPSLRIFNGEMIQDGRPSDADDLRKEVPLSYEEYYDERLLEEPDYETDPEGYFAHYPGDENFSNVTHIRLTYSSSEKGFPDLIRSCRSLVSFAYEHGNCASSMYLAPRRFYDSLRRHKRSLEELEICYDRWAEGWGDELESEFIGSFGDFAALKRLRLRWENLLLPSDGEGGAVTKGAANIPMEALPLSLESLTIEEYDKCDNPKDFMAQLRGLRSALKSQCPDLSSLRVIVTGEDMPPQEDGWPLYSAPSPGVHGTRRAAELVASTVENISIPKGHWECFDVSIINREW</sequence>
<dbReference type="Pfam" id="PF24969">
    <property type="entry name" value="LRR_15"/>
    <property type="match status" value="1"/>
</dbReference>
<accession>A0ABR4KM07</accession>
<evidence type="ECO:0000313" key="2">
    <source>
        <dbReference type="EMBL" id="KAL2853314.1"/>
    </source>
</evidence>
<proteinExistence type="predicted"/>
<feature type="domain" description="Leucine-rich repeat" evidence="1">
    <location>
        <begin position="263"/>
        <end position="434"/>
    </location>
</feature>
<protein>
    <recommendedName>
        <fullName evidence="1">Leucine-rich repeat domain-containing protein</fullName>
    </recommendedName>
</protein>
<comment type="caution">
    <text evidence="2">The sequence shown here is derived from an EMBL/GenBank/DDBJ whole genome shotgun (WGS) entry which is preliminary data.</text>
</comment>